<evidence type="ECO:0000313" key="9">
    <source>
        <dbReference type="EMBL" id="QTD53144.1"/>
    </source>
</evidence>
<dbReference type="Pfam" id="PF00069">
    <property type="entry name" value="Pkinase"/>
    <property type="match status" value="1"/>
</dbReference>
<keyword evidence="2 5" id="KW-0547">Nucleotide-binding</keyword>
<gene>
    <name evidence="9" type="ORF">J3U87_11840</name>
</gene>
<feature type="binding site" evidence="5">
    <location>
        <position position="38"/>
    </location>
    <ligand>
        <name>ATP</name>
        <dbReference type="ChEBI" id="CHEBI:30616"/>
    </ligand>
</feature>
<evidence type="ECO:0000313" key="10">
    <source>
        <dbReference type="Proteomes" id="UP000663929"/>
    </source>
</evidence>
<evidence type="ECO:0000256" key="2">
    <source>
        <dbReference type="ARBA" id="ARBA00022741"/>
    </source>
</evidence>
<dbReference type="PANTHER" id="PTHR43289:SF6">
    <property type="entry name" value="SERINE_THREONINE-PROTEIN KINASE NEKL-3"/>
    <property type="match status" value="1"/>
</dbReference>
<dbReference type="PROSITE" id="PS50011">
    <property type="entry name" value="PROTEIN_KINASE_DOM"/>
    <property type="match status" value="1"/>
</dbReference>
<accession>A0A8A4TVJ0</accession>
<dbReference type="AlphaFoldDB" id="A0A8A4TVJ0"/>
<evidence type="ECO:0000259" key="8">
    <source>
        <dbReference type="PROSITE" id="PS50011"/>
    </source>
</evidence>
<evidence type="ECO:0000256" key="3">
    <source>
        <dbReference type="ARBA" id="ARBA00022777"/>
    </source>
</evidence>
<dbReference type="KEGG" id="scor:J3U87_11840"/>
<protein>
    <submittedName>
        <fullName evidence="9">Protein kinase</fullName>
    </submittedName>
</protein>
<dbReference type="Gene3D" id="1.10.510.10">
    <property type="entry name" value="Transferase(Phosphotransferase) domain 1"/>
    <property type="match status" value="1"/>
</dbReference>
<keyword evidence="4 5" id="KW-0067">ATP-binding</keyword>
<keyword evidence="7" id="KW-0812">Transmembrane</keyword>
<dbReference type="InterPro" id="IPR017441">
    <property type="entry name" value="Protein_kinase_ATP_BS"/>
</dbReference>
<keyword evidence="1" id="KW-0808">Transferase</keyword>
<dbReference type="InterPro" id="IPR011009">
    <property type="entry name" value="Kinase-like_dom_sf"/>
</dbReference>
<evidence type="ECO:0000256" key="5">
    <source>
        <dbReference type="PROSITE-ProRule" id="PRU10141"/>
    </source>
</evidence>
<feature type="region of interest" description="Disordered" evidence="6">
    <location>
        <begin position="290"/>
        <end position="338"/>
    </location>
</feature>
<dbReference type="InterPro" id="IPR008271">
    <property type="entry name" value="Ser/Thr_kinase_AS"/>
</dbReference>
<dbReference type="EMBL" id="CP071793">
    <property type="protein sequence ID" value="QTD53144.1"/>
    <property type="molecule type" value="Genomic_DNA"/>
</dbReference>
<dbReference type="InterPro" id="IPR000719">
    <property type="entry name" value="Prot_kinase_dom"/>
</dbReference>
<keyword evidence="7" id="KW-1133">Transmembrane helix</keyword>
<keyword evidence="3 9" id="KW-0418">Kinase</keyword>
<dbReference type="Gene3D" id="3.30.200.20">
    <property type="entry name" value="Phosphorylase Kinase, domain 1"/>
    <property type="match status" value="1"/>
</dbReference>
<reference evidence="9" key="1">
    <citation type="submission" date="2021-03" db="EMBL/GenBank/DDBJ databases">
        <title>Acanthopleuribacteraceae sp. M133.</title>
        <authorList>
            <person name="Wang G."/>
        </authorList>
    </citation>
    <scope>NUCLEOTIDE SEQUENCE</scope>
    <source>
        <strain evidence="9">M133</strain>
    </source>
</reference>
<dbReference type="GO" id="GO:0004674">
    <property type="term" value="F:protein serine/threonine kinase activity"/>
    <property type="evidence" value="ECO:0007669"/>
    <property type="project" value="TreeGrafter"/>
</dbReference>
<dbReference type="PROSITE" id="PS00108">
    <property type="entry name" value="PROTEIN_KINASE_ST"/>
    <property type="match status" value="1"/>
</dbReference>
<evidence type="ECO:0000256" key="4">
    <source>
        <dbReference type="ARBA" id="ARBA00022840"/>
    </source>
</evidence>
<dbReference type="Proteomes" id="UP000663929">
    <property type="component" value="Chromosome"/>
</dbReference>
<proteinExistence type="predicted"/>
<dbReference type="GO" id="GO:0005524">
    <property type="term" value="F:ATP binding"/>
    <property type="evidence" value="ECO:0007669"/>
    <property type="project" value="UniProtKB-UniRule"/>
</dbReference>
<dbReference type="PANTHER" id="PTHR43289">
    <property type="entry name" value="MITOGEN-ACTIVATED PROTEIN KINASE KINASE KINASE 20-RELATED"/>
    <property type="match status" value="1"/>
</dbReference>
<keyword evidence="7" id="KW-0472">Membrane</keyword>
<dbReference type="SMART" id="SM00220">
    <property type="entry name" value="S_TKc"/>
    <property type="match status" value="1"/>
</dbReference>
<feature type="transmembrane region" description="Helical" evidence="7">
    <location>
        <begin position="404"/>
        <end position="429"/>
    </location>
</feature>
<feature type="transmembrane region" description="Helical" evidence="7">
    <location>
        <begin position="365"/>
        <end position="384"/>
    </location>
</feature>
<feature type="transmembrane region" description="Helical" evidence="7">
    <location>
        <begin position="449"/>
        <end position="474"/>
    </location>
</feature>
<evidence type="ECO:0000256" key="1">
    <source>
        <dbReference type="ARBA" id="ARBA00022679"/>
    </source>
</evidence>
<feature type="domain" description="Protein kinase" evidence="8">
    <location>
        <begin position="9"/>
        <end position="270"/>
    </location>
</feature>
<name>A0A8A4TVJ0_SULCO</name>
<dbReference type="SUPFAM" id="SSF56112">
    <property type="entry name" value="Protein kinase-like (PK-like)"/>
    <property type="match status" value="1"/>
</dbReference>
<organism evidence="9 10">
    <name type="scientific">Sulfidibacter corallicola</name>
    <dbReference type="NCBI Taxonomy" id="2818388"/>
    <lineage>
        <taxon>Bacteria</taxon>
        <taxon>Pseudomonadati</taxon>
        <taxon>Acidobacteriota</taxon>
        <taxon>Holophagae</taxon>
        <taxon>Acanthopleuribacterales</taxon>
        <taxon>Acanthopleuribacteraceae</taxon>
        <taxon>Sulfidibacter</taxon>
    </lineage>
</organism>
<dbReference type="RefSeq" id="WP_237383242.1">
    <property type="nucleotide sequence ID" value="NZ_CP071793.1"/>
</dbReference>
<evidence type="ECO:0000256" key="7">
    <source>
        <dbReference type="SAM" id="Phobius"/>
    </source>
</evidence>
<dbReference type="CDD" id="cd14014">
    <property type="entry name" value="STKc_PknB_like"/>
    <property type="match status" value="1"/>
</dbReference>
<sequence length="528" mass="58710">MATQQVRDYRIIRKIGQGGMGQVWLAQHIHLDRQVAIKILSPEWRADPRFLEQLRNEAQLQASLEHPNIIPVRDFFVENGQPFMVSNFFPGTSLERLIAQRGAFPSAVALRIIRPVLEALNHAHLRGILHRDIKPGNILVTPQWDVRVTDFGLARALVRKRHPNAPKLFGTPQYMSPEAIQNPTGTDHLADVYAAGMVLYEMLTGTLPFDGDSVEVICNQQVTQPVPDPGRTHSNVDPALSGIVMTALEKDPSNRFAGCGQFLEYIDHYLEEPQETQPQVAEPTFDYRSTRDESRYVSPNQGPPVPRADAAAERPVRSGAPHPEPATHREAPPPGPPEPQPPALIAWILAWPWRRWHHALTHLPWLQYAILVLIAALAVTSPIGRLFSSSWSLVPLAGRPLQSIFLYGIPAQVWPQLFGFSLFAGYAWLLRFRAHQPTDHPNAAMAWFLMFPATAVAIGLLWFVALPGWLAWLMRAGAVTLMQDGGLAHAGDGVLAICAALWYLILAATFAGAAVMGEMLWSHYVPKH</sequence>
<keyword evidence="10" id="KW-1185">Reference proteome</keyword>
<feature type="transmembrane region" description="Helical" evidence="7">
    <location>
        <begin position="494"/>
        <end position="517"/>
    </location>
</feature>
<evidence type="ECO:0000256" key="6">
    <source>
        <dbReference type="SAM" id="MobiDB-lite"/>
    </source>
</evidence>
<dbReference type="PROSITE" id="PS00107">
    <property type="entry name" value="PROTEIN_KINASE_ATP"/>
    <property type="match status" value="1"/>
</dbReference>